<dbReference type="PANTHER" id="PTHR33529:SF2">
    <property type="entry name" value="LIPOPOLYSACCHARIDE EXPORT SYSTEM PERMEASE PROTEIN LPTG"/>
    <property type="match status" value="1"/>
</dbReference>
<evidence type="ECO:0000256" key="3">
    <source>
        <dbReference type="ARBA" id="ARBA00007725"/>
    </source>
</evidence>
<evidence type="ECO:0000256" key="1">
    <source>
        <dbReference type="ARBA" id="ARBA00002265"/>
    </source>
</evidence>
<evidence type="ECO:0000256" key="5">
    <source>
        <dbReference type="ARBA" id="ARBA00022692"/>
    </source>
</evidence>
<dbReference type="AlphaFoldDB" id="A0A379CK34"/>
<proteinExistence type="inferred from homology"/>
<dbReference type="InterPro" id="IPR005495">
    <property type="entry name" value="LptG/LptF_permease"/>
</dbReference>
<dbReference type="Proteomes" id="UP000664658">
    <property type="component" value="Unassembled WGS sequence"/>
</dbReference>
<dbReference type="InterPro" id="IPR030923">
    <property type="entry name" value="LptG"/>
</dbReference>
<evidence type="ECO:0000256" key="7">
    <source>
        <dbReference type="ARBA" id="ARBA00023136"/>
    </source>
</evidence>
<feature type="transmembrane region" description="Helical" evidence="9">
    <location>
        <begin position="12"/>
        <end position="31"/>
    </location>
</feature>
<comment type="caution">
    <text evidence="10">The sequence shown here is derived from an EMBL/GenBank/DDBJ whole genome shotgun (WGS) entry which is preliminary data.</text>
</comment>
<feature type="transmembrane region" description="Helical" evidence="9">
    <location>
        <begin position="274"/>
        <end position="292"/>
    </location>
</feature>
<organism evidence="10 11">
    <name type="scientific">Plesiomonas shigelloides</name>
    <name type="common">Aeromonas shigelloides</name>
    <dbReference type="NCBI Taxonomy" id="703"/>
    <lineage>
        <taxon>Bacteria</taxon>
        <taxon>Pseudomonadati</taxon>
        <taxon>Pseudomonadota</taxon>
        <taxon>Gammaproteobacteria</taxon>
        <taxon>Enterobacterales</taxon>
        <taxon>Enterobacteriaceae</taxon>
        <taxon>Plesiomonas</taxon>
    </lineage>
</organism>
<evidence type="ECO:0000256" key="2">
    <source>
        <dbReference type="ARBA" id="ARBA00004651"/>
    </source>
</evidence>
<comment type="subunit">
    <text evidence="8">Component of the lipopolysaccharide transport and assembly complex. The LptBFG transporter is composed of two ATP-binding proteins (LptB) and two transmembrane proteins (LptF and LptG).</text>
</comment>
<evidence type="ECO:0000313" key="11">
    <source>
        <dbReference type="Proteomes" id="UP000664658"/>
    </source>
</evidence>
<dbReference type="EMBL" id="JAFNAA010000006">
    <property type="protein sequence ID" value="MBO1108122.1"/>
    <property type="molecule type" value="Genomic_DNA"/>
</dbReference>
<dbReference type="GO" id="GO:0043190">
    <property type="term" value="C:ATP-binding cassette (ABC) transporter complex"/>
    <property type="evidence" value="ECO:0007669"/>
    <property type="project" value="InterPro"/>
</dbReference>
<evidence type="ECO:0000256" key="6">
    <source>
        <dbReference type="ARBA" id="ARBA00022989"/>
    </source>
</evidence>
<gene>
    <name evidence="10" type="primary">lptG</name>
    <name evidence="10" type="ORF">J2R62_07780</name>
</gene>
<dbReference type="PANTHER" id="PTHR33529">
    <property type="entry name" value="SLR0882 PROTEIN-RELATED"/>
    <property type="match status" value="1"/>
</dbReference>
<feature type="transmembrane region" description="Helical" evidence="9">
    <location>
        <begin position="62"/>
        <end position="82"/>
    </location>
</feature>
<dbReference type="Pfam" id="PF03739">
    <property type="entry name" value="LptF_LptG"/>
    <property type="match status" value="1"/>
</dbReference>
<sequence length="355" mass="39143">MMRIFDWYIGRTIFGTIMMTLATLVGLSGIIKFVEQLKKVGEGTYGVWDAGLFTLLTVPADISVFFPMAALLGALLGLGMLASRSELVVMEAAGFTRLQIAMAVMKTAIPLVILTMALGEWGAPWGDQLARNLRAQAIYGGSMLAKSGGLWAKDGDDFIYIERIVSQQELSGVNIYKFNPQHQLQSVLYANSANYTDSGWKLHQIDEAVIGEKAVTGEQRFSADWKTSLSPDKLSVVTIKPESLSISGLWQYIHYLKQTGQETGRYELALWRKVLQPVTVGVMMLLALSFIFGPLRSVTMGARVLTGICFGFVFYVADQIFGPLSLVYHVPAVIGAAFPSVLFLGLSWYLLTRRR</sequence>
<evidence type="ECO:0000256" key="8">
    <source>
        <dbReference type="ARBA" id="ARBA00026081"/>
    </source>
</evidence>
<dbReference type="NCBIfam" id="TIGR04408">
    <property type="entry name" value="LptG_lptG"/>
    <property type="match status" value="1"/>
</dbReference>
<protein>
    <submittedName>
        <fullName evidence="10">LPS export ABC transporter permease LptG</fullName>
    </submittedName>
</protein>
<reference evidence="10" key="1">
    <citation type="submission" date="2021-03" db="EMBL/GenBank/DDBJ databases">
        <title>Plesiomonas shigelloides zfcc0051, isolated from zebrafish feces.</title>
        <authorList>
            <person name="Vanderhoek Z."/>
            <person name="Gaulke C."/>
        </authorList>
    </citation>
    <scope>NUCLEOTIDE SEQUENCE</scope>
    <source>
        <strain evidence="10">Zfcc0051</strain>
    </source>
</reference>
<dbReference type="GO" id="GO:0055085">
    <property type="term" value="P:transmembrane transport"/>
    <property type="evidence" value="ECO:0007669"/>
    <property type="project" value="InterPro"/>
</dbReference>
<name>A0A379CK34_PLESH</name>
<dbReference type="GO" id="GO:0015920">
    <property type="term" value="P:lipopolysaccharide transport"/>
    <property type="evidence" value="ECO:0007669"/>
    <property type="project" value="TreeGrafter"/>
</dbReference>
<comment type="similarity">
    <text evidence="3">Belongs to the LptF/LptG family.</text>
</comment>
<keyword evidence="6 9" id="KW-1133">Transmembrane helix</keyword>
<dbReference type="KEGG" id="pshi:SAMEA2665130_0486"/>
<keyword evidence="5 9" id="KW-0812">Transmembrane</keyword>
<evidence type="ECO:0000313" key="10">
    <source>
        <dbReference type="EMBL" id="MBO1108122.1"/>
    </source>
</evidence>
<evidence type="ECO:0000256" key="4">
    <source>
        <dbReference type="ARBA" id="ARBA00022475"/>
    </source>
</evidence>
<dbReference type="RefSeq" id="WP_010862520.1">
    <property type="nucleotide sequence ID" value="NZ_CP062196.1"/>
</dbReference>
<feature type="transmembrane region" description="Helical" evidence="9">
    <location>
        <begin position="328"/>
        <end position="351"/>
    </location>
</feature>
<feature type="transmembrane region" description="Helical" evidence="9">
    <location>
        <begin position="103"/>
        <end position="123"/>
    </location>
</feature>
<comment type="function">
    <text evidence="1">Part of the ABC transporter complex LptBFG involved in the translocation of lipopolysaccharide (LPS) from the inner membrane to the outer membrane.</text>
</comment>
<comment type="subcellular location">
    <subcellularLocation>
        <location evidence="2">Cell membrane</location>
        <topology evidence="2">Multi-pass membrane protein</topology>
    </subcellularLocation>
</comment>
<accession>A0A379CK34</accession>
<feature type="transmembrane region" description="Helical" evidence="9">
    <location>
        <begin position="304"/>
        <end position="322"/>
    </location>
</feature>
<keyword evidence="4" id="KW-1003">Cell membrane</keyword>
<keyword evidence="7 9" id="KW-0472">Membrane</keyword>
<evidence type="ECO:0000256" key="9">
    <source>
        <dbReference type="SAM" id="Phobius"/>
    </source>
</evidence>